<reference evidence="1 2" key="1">
    <citation type="submission" date="2020-05" db="EMBL/GenBank/DDBJ databases">
        <title>Hymenobacter terrestris sp. nov. and Hymenobacter lapidiphilus sp. nov., isolated from regoliths in Antarctica.</title>
        <authorList>
            <person name="Sedlacek I."/>
            <person name="Pantucek R."/>
            <person name="Zeman M."/>
            <person name="Holochova P."/>
            <person name="Kralova S."/>
            <person name="Stankova E."/>
            <person name="Sedo O."/>
            <person name="Micenkova L."/>
            <person name="Svec P."/>
            <person name="Gupta V."/>
            <person name="Sood U."/>
            <person name="Korpole U.S."/>
            <person name="Lal R."/>
        </authorList>
    </citation>
    <scope>NUCLEOTIDE SEQUENCE [LARGE SCALE GENOMIC DNA]</scope>
    <source>
        <strain evidence="1 2">P5342</strain>
    </source>
</reference>
<evidence type="ECO:0000313" key="1">
    <source>
        <dbReference type="EMBL" id="NVO33479.1"/>
    </source>
</evidence>
<comment type="caution">
    <text evidence="1">The sequence shown here is derived from an EMBL/GenBank/DDBJ whole genome shotgun (WGS) entry which is preliminary data.</text>
</comment>
<accession>A0A7Y7U841</accession>
<keyword evidence="2" id="KW-1185">Reference proteome</keyword>
<evidence type="ECO:0000313" key="2">
    <source>
        <dbReference type="Proteomes" id="UP000565521"/>
    </source>
</evidence>
<dbReference type="RefSeq" id="WP_176910285.1">
    <property type="nucleotide sequence ID" value="NZ_JABKAU010000075.1"/>
</dbReference>
<organism evidence="1 2">
    <name type="scientific">Hymenobacter lapidiphilus</name>
    <dbReference type="NCBI Taxonomy" id="2608003"/>
    <lineage>
        <taxon>Bacteria</taxon>
        <taxon>Pseudomonadati</taxon>
        <taxon>Bacteroidota</taxon>
        <taxon>Cytophagia</taxon>
        <taxon>Cytophagales</taxon>
        <taxon>Hymenobacteraceae</taxon>
        <taxon>Hymenobacter</taxon>
    </lineage>
</organism>
<name>A0A7Y7U841_9BACT</name>
<dbReference type="AlphaFoldDB" id="A0A7Y7U841"/>
<dbReference type="EMBL" id="JABKAU010000075">
    <property type="protein sequence ID" value="NVO33479.1"/>
    <property type="molecule type" value="Genomic_DNA"/>
</dbReference>
<dbReference type="Proteomes" id="UP000565521">
    <property type="component" value="Unassembled WGS sequence"/>
</dbReference>
<protein>
    <submittedName>
        <fullName evidence="1">Uncharacterized protein</fullName>
    </submittedName>
</protein>
<sequence>MDYTYRGDKHTAEHLKGQPCEAVRNAAGKCIRGRNANMLVRFANGDQHVVLARQLRKLTT</sequence>
<proteinExistence type="predicted"/>
<gene>
    <name evidence="1" type="ORF">HW554_19945</name>
</gene>